<dbReference type="Proteomes" id="UP000184035">
    <property type="component" value="Unassembled WGS sequence"/>
</dbReference>
<organism evidence="5 6">
    <name type="scientific">Clostridium fallax</name>
    <dbReference type="NCBI Taxonomy" id="1533"/>
    <lineage>
        <taxon>Bacteria</taxon>
        <taxon>Bacillati</taxon>
        <taxon>Bacillota</taxon>
        <taxon>Clostridia</taxon>
        <taxon>Eubacteriales</taxon>
        <taxon>Clostridiaceae</taxon>
        <taxon>Clostridium</taxon>
    </lineage>
</organism>
<dbReference type="Gene3D" id="1.10.10.10">
    <property type="entry name" value="Winged helix-like DNA-binding domain superfamily/Winged helix DNA-binding domain"/>
    <property type="match status" value="1"/>
</dbReference>
<dbReference type="Pfam" id="PF12802">
    <property type="entry name" value="MarR_2"/>
    <property type="match status" value="1"/>
</dbReference>
<dbReference type="EMBL" id="FQVM01000009">
    <property type="protein sequence ID" value="SHE72281.1"/>
    <property type="molecule type" value="Genomic_DNA"/>
</dbReference>
<evidence type="ECO:0000256" key="1">
    <source>
        <dbReference type="ARBA" id="ARBA00023015"/>
    </source>
</evidence>
<feature type="domain" description="HTH marR-type" evidence="4">
    <location>
        <begin position="1"/>
        <end position="140"/>
    </location>
</feature>
<accession>A0A1M4VT27</accession>
<dbReference type="GO" id="GO:0003677">
    <property type="term" value="F:DNA binding"/>
    <property type="evidence" value="ECO:0007669"/>
    <property type="project" value="UniProtKB-KW"/>
</dbReference>
<reference evidence="5 6" key="1">
    <citation type="submission" date="2016-11" db="EMBL/GenBank/DDBJ databases">
        <authorList>
            <person name="Jaros S."/>
            <person name="Januszkiewicz K."/>
            <person name="Wedrychowicz H."/>
        </authorList>
    </citation>
    <scope>NUCLEOTIDE SEQUENCE [LARGE SCALE GENOMIC DNA]</scope>
    <source>
        <strain evidence="5 6">DSM 2631</strain>
    </source>
</reference>
<name>A0A1M4VT27_9CLOT</name>
<dbReference type="InterPro" id="IPR036388">
    <property type="entry name" value="WH-like_DNA-bd_sf"/>
</dbReference>
<dbReference type="GO" id="GO:0003700">
    <property type="term" value="F:DNA-binding transcription factor activity"/>
    <property type="evidence" value="ECO:0007669"/>
    <property type="project" value="InterPro"/>
</dbReference>
<dbReference type="OrthoDB" id="5461037at2"/>
<gene>
    <name evidence="5" type="ORF">SAMN05443638_10913</name>
</gene>
<sequence length="146" mass="16642">MEKSHSIINKLLVEIFNEVLMIEQTALKQGIFNDVTITEVHTIEGIGMYEAKSMSEVAKTLGITVGTLTIAINNLVKKGYVERVRLEEDRRVVKISLTRKGKLLYRAHAKFHNDMVKSTINGLDKKEEELLIEALKNLRTSLKQYI</sequence>
<dbReference type="InterPro" id="IPR000835">
    <property type="entry name" value="HTH_MarR-typ"/>
</dbReference>
<dbReference type="SUPFAM" id="SSF46785">
    <property type="entry name" value="Winged helix' DNA-binding domain"/>
    <property type="match status" value="1"/>
</dbReference>
<keyword evidence="6" id="KW-1185">Reference proteome</keyword>
<evidence type="ECO:0000313" key="5">
    <source>
        <dbReference type="EMBL" id="SHE72281.1"/>
    </source>
</evidence>
<keyword evidence="1" id="KW-0805">Transcription regulation</keyword>
<dbReference type="PRINTS" id="PR00598">
    <property type="entry name" value="HTHMARR"/>
</dbReference>
<dbReference type="STRING" id="1533.SAMN05443638_10913"/>
<dbReference type="PANTHER" id="PTHR42756">
    <property type="entry name" value="TRANSCRIPTIONAL REGULATOR, MARR"/>
    <property type="match status" value="1"/>
</dbReference>
<dbReference type="InterPro" id="IPR036390">
    <property type="entry name" value="WH_DNA-bd_sf"/>
</dbReference>
<keyword evidence="2" id="KW-0238">DNA-binding</keyword>
<evidence type="ECO:0000259" key="4">
    <source>
        <dbReference type="PROSITE" id="PS50995"/>
    </source>
</evidence>
<evidence type="ECO:0000256" key="2">
    <source>
        <dbReference type="ARBA" id="ARBA00023125"/>
    </source>
</evidence>
<evidence type="ECO:0000313" key="6">
    <source>
        <dbReference type="Proteomes" id="UP000184035"/>
    </source>
</evidence>
<dbReference type="PROSITE" id="PS50995">
    <property type="entry name" value="HTH_MARR_2"/>
    <property type="match status" value="1"/>
</dbReference>
<evidence type="ECO:0000256" key="3">
    <source>
        <dbReference type="ARBA" id="ARBA00023163"/>
    </source>
</evidence>
<protein>
    <submittedName>
        <fullName evidence="5">Transcriptional regulator, MarR family</fullName>
    </submittedName>
</protein>
<keyword evidence="3" id="KW-0804">Transcription</keyword>
<dbReference type="RefSeq" id="WP_072894942.1">
    <property type="nucleotide sequence ID" value="NZ_FQVM01000009.1"/>
</dbReference>
<proteinExistence type="predicted"/>
<dbReference type="AlphaFoldDB" id="A0A1M4VT27"/>
<dbReference type="SMART" id="SM00347">
    <property type="entry name" value="HTH_MARR"/>
    <property type="match status" value="1"/>
</dbReference>
<dbReference type="PANTHER" id="PTHR42756:SF1">
    <property type="entry name" value="TRANSCRIPTIONAL REPRESSOR OF EMRAB OPERON"/>
    <property type="match status" value="1"/>
</dbReference>